<sequence length="326" mass="38485">MENLLKVSYESKIILNKKKLSVAILNNGTRIITEEAIFKAFNKSRRGRVKKEVDDKKMLPFIDIHNYQEFIDEDLEKMLKTINYYTIDKELIKGYNAEILPKLCKVYLAAEKQKKLPTQQLSLAKVSEDLLAELLEREIKDLIDNSVSYKYDKENKEVLKIFKKHLGKDFYIWQKIFPIVFFKELFRLNGWSFIIAEIKIRPSIISTWINKLIFEELPDKTIEELQSSKPKIGYIKPFDFFLTNDIGNPLLKTQINKVITLFLLSNNMEQMWSQFNILKLKQGKQIDMPYNFNEKGYTIEPIEEVSLSDFNKMLKIAVNYNPKKNQ</sequence>
<dbReference type="Pfam" id="PF10546">
    <property type="entry name" value="P63C"/>
    <property type="match status" value="1"/>
</dbReference>
<evidence type="ECO:0000313" key="3">
    <source>
        <dbReference type="Proteomes" id="UP000323136"/>
    </source>
</evidence>
<dbReference type="EMBL" id="VNIA01000001">
    <property type="protein sequence ID" value="TYQ00349.1"/>
    <property type="molecule type" value="Genomic_DNA"/>
</dbReference>
<name>A0A5S5DYM8_9FLAO</name>
<dbReference type="OrthoDB" id="4762429at2"/>
<dbReference type="AlphaFoldDB" id="A0A5S5DYM8"/>
<accession>A0A5S5DYM8</accession>
<dbReference type="RefSeq" id="WP_148869231.1">
    <property type="nucleotide sequence ID" value="NZ_VNIA01000001.1"/>
</dbReference>
<dbReference type="Proteomes" id="UP000323136">
    <property type="component" value="Unassembled WGS sequence"/>
</dbReference>
<reference evidence="2 3" key="1">
    <citation type="submission" date="2019-07" db="EMBL/GenBank/DDBJ databases">
        <title>Genomic Encyclopedia of Type Strains, Phase IV (KMG-IV): sequencing the most valuable type-strain genomes for metagenomic binning, comparative biology and taxonomic classification.</title>
        <authorList>
            <person name="Goeker M."/>
        </authorList>
    </citation>
    <scope>NUCLEOTIDE SEQUENCE [LARGE SCALE GENOMIC DNA]</scope>
    <source>
        <strain evidence="2 3">DSM 18961</strain>
    </source>
</reference>
<organism evidence="2 3">
    <name type="scientific">Tenacibaculum adriaticum</name>
    <dbReference type="NCBI Taxonomy" id="413713"/>
    <lineage>
        <taxon>Bacteria</taxon>
        <taxon>Pseudomonadati</taxon>
        <taxon>Bacteroidota</taxon>
        <taxon>Flavobacteriia</taxon>
        <taxon>Flavobacteriales</taxon>
        <taxon>Flavobacteriaceae</taxon>
        <taxon>Tenacibaculum</taxon>
    </lineage>
</organism>
<proteinExistence type="predicted"/>
<comment type="caution">
    <text evidence="2">The sequence shown here is derived from an EMBL/GenBank/DDBJ whole genome shotgun (WGS) entry which is preliminary data.</text>
</comment>
<dbReference type="InterPro" id="IPR018874">
    <property type="entry name" value="Phage_Mx8_p63_C"/>
</dbReference>
<keyword evidence="3" id="KW-1185">Reference proteome</keyword>
<gene>
    <name evidence="2" type="ORF">C7447_101961</name>
</gene>
<evidence type="ECO:0000313" key="2">
    <source>
        <dbReference type="EMBL" id="TYQ00349.1"/>
    </source>
</evidence>
<protein>
    <submittedName>
        <fullName evidence="2">P63C domain-containing protein</fullName>
    </submittedName>
</protein>
<evidence type="ECO:0000259" key="1">
    <source>
        <dbReference type="Pfam" id="PF10546"/>
    </source>
</evidence>
<feature type="domain" description="Bacteriophage Mx8 p63 C-terminal" evidence="1">
    <location>
        <begin position="162"/>
        <end position="250"/>
    </location>
</feature>